<proteinExistence type="predicted"/>
<evidence type="ECO:0000313" key="2">
    <source>
        <dbReference type="Proteomes" id="UP001595921"/>
    </source>
</evidence>
<keyword evidence="2" id="KW-1185">Reference proteome</keyword>
<dbReference type="EMBL" id="JBHSDS010000002">
    <property type="protein sequence ID" value="MFC4356578.1"/>
    <property type="molecule type" value="Genomic_DNA"/>
</dbReference>
<evidence type="ECO:0000313" key="1">
    <source>
        <dbReference type="EMBL" id="MFC4356578.1"/>
    </source>
</evidence>
<dbReference type="AlphaFoldDB" id="A0ABD5P6W9"/>
<organism evidence="1 2">
    <name type="scientific">Halobium salinum</name>
    <dbReference type="NCBI Taxonomy" id="1364940"/>
    <lineage>
        <taxon>Archaea</taxon>
        <taxon>Methanobacteriati</taxon>
        <taxon>Methanobacteriota</taxon>
        <taxon>Stenosarchaea group</taxon>
        <taxon>Halobacteria</taxon>
        <taxon>Halobacteriales</taxon>
        <taxon>Haloferacaceae</taxon>
        <taxon>Halobium</taxon>
    </lineage>
</organism>
<comment type="caution">
    <text evidence="1">The sequence shown here is derived from an EMBL/GenBank/DDBJ whole genome shotgun (WGS) entry which is preliminary data.</text>
</comment>
<reference evidence="1 2" key="1">
    <citation type="journal article" date="2019" name="Int. J. Syst. Evol. Microbiol.">
        <title>The Global Catalogue of Microorganisms (GCM) 10K type strain sequencing project: providing services to taxonomists for standard genome sequencing and annotation.</title>
        <authorList>
            <consortium name="The Broad Institute Genomics Platform"/>
            <consortium name="The Broad Institute Genome Sequencing Center for Infectious Disease"/>
            <person name="Wu L."/>
            <person name="Ma J."/>
        </authorList>
    </citation>
    <scope>NUCLEOTIDE SEQUENCE [LARGE SCALE GENOMIC DNA]</scope>
    <source>
        <strain evidence="1 2">CGMCC 1.12553</strain>
    </source>
</reference>
<name>A0ABD5P6W9_9EURY</name>
<accession>A0ABD5P6W9</accession>
<protein>
    <submittedName>
        <fullName evidence="1">Uncharacterized protein</fullName>
    </submittedName>
</protein>
<gene>
    <name evidence="1" type="ORF">ACFO0N_01295</name>
</gene>
<sequence length="377" mass="39462">MKRRTLLGTLAGIGTASAVGLGTFTRRGAASVETNFAANAVSLSNDTGDLSKLFITPTFRVEWSGFDEPVGKVRVLVEARAPGADGDAGEWSPVLRATPWINGNTAGTVTESAGPATTGFYDTGSDGWGPITLFNEFGKPDYSQVPSSEQYLAGTSLGQVDEDGDGQIADDLPGAVNGYYGATGESAVFDNPTDGTDRVTEVEVRYTVSLHEMSNYSPLVMYEDGDFESPANAIPYDELQANASHPAISVTTTTFDVTTINEAAESGVTGETNAGATGGGSAENLRLVWSTGKSKWRIDNLNVDGSIQYTLVSADDPSDRVTGVVEGGHYGYPHSEVENGTNPNRGPNGAGEYVDLDASTAKLLVDGEQVDVMARGN</sequence>
<dbReference type="RefSeq" id="WP_267625013.1">
    <property type="nucleotide sequence ID" value="NZ_JAODIW010000010.1"/>
</dbReference>
<dbReference type="Proteomes" id="UP001595921">
    <property type="component" value="Unassembled WGS sequence"/>
</dbReference>